<name>A0A8I1JE02_9PSED</name>
<organism evidence="1 2">
    <name type="scientific">Pseudomonas rhodesiae</name>
    <dbReference type="NCBI Taxonomy" id="76760"/>
    <lineage>
        <taxon>Bacteria</taxon>
        <taxon>Pseudomonadati</taxon>
        <taxon>Pseudomonadota</taxon>
        <taxon>Gammaproteobacteria</taxon>
        <taxon>Pseudomonadales</taxon>
        <taxon>Pseudomonadaceae</taxon>
        <taxon>Pseudomonas</taxon>
    </lineage>
</organism>
<comment type="caution">
    <text evidence="1">The sequence shown here is derived from an EMBL/GenBank/DDBJ whole genome shotgun (WGS) entry which is preliminary data.</text>
</comment>
<accession>A0A8I1JE02</accession>
<gene>
    <name evidence="1" type="ORF">YA0853_22915</name>
</gene>
<dbReference type="EMBL" id="JAEILH010000038">
    <property type="protein sequence ID" value="MBI6626493.1"/>
    <property type="molecule type" value="Genomic_DNA"/>
</dbReference>
<protein>
    <submittedName>
        <fullName evidence="1">Uncharacterized protein</fullName>
    </submittedName>
</protein>
<reference evidence="1" key="1">
    <citation type="submission" date="2020-12" db="EMBL/GenBank/DDBJ databases">
        <title>Comparative genomic insights into the epidemiology and virulence of plant pathogenic Pseudomonads from Turkey.</title>
        <authorList>
            <person name="Dillon M."/>
            <person name="Ruiz-Bedoya T."/>
            <person name="Bendalovic-Torma C."/>
            <person name="Guttman K.M."/>
            <person name="Kwak H."/>
            <person name="Middleton M.A."/>
            <person name="Wang P.W."/>
            <person name="Horuz S."/>
            <person name="Aysan Y."/>
            <person name="Guttman D.S."/>
        </authorList>
    </citation>
    <scope>NUCLEOTIDE SEQUENCE</scope>
    <source>
        <strain evidence="1">S5_IA_3a</strain>
    </source>
</reference>
<evidence type="ECO:0000313" key="2">
    <source>
        <dbReference type="Proteomes" id="UP000645865"/>
    </source>
</evidence>
<dbReference type="AlphaFoldDB" id="A0A8I1JE02"/>
<dbReference type="RefSeq" id="WP_198712499.1">
    <property type="nucleotide sequence ID" value="NZ_JAEILH010000038.1"/>
</dbReference>
<dbReference type="Proteomes" id="UP000645865">
    <property type="component" value="Unassembled WGS sequence"/>
</dbReference>
<sequence length="112" mass="12810">MAKTVQERSAKTARKRVANAEEELRLRVRPGPRQALADLMEWSGITEQGEAMTLMIHHLHALGSKATFLLDPPRHEFQISENVAREFHRKSLQMIQQDPGDELIKPEINPFS</sequence>
<evidence type="ECO:0000313" key="1">
    <source>
        <dbReference type="EMBL" id="MBI6626493.1"/>
    </source>
</evidence>
<proteinExistence type="predicted"/>